<gene>
    <name evidence="1" type="ORF">FD35_GL000848</name>
</gene>
<dbReference type="STRING" id="1114972.FD35_GL000848"/>
<dbReference type="eggNOG" id="ENOG5030AFM">
    <property type="taxonomic scope" value="Bacteria"/>
</dbReference>
<dbReference type="AlphaFoldDB" id="A0A0R1RB68"/>
<protein>
    <submittedName>
        <fullName evidence="1">Uncharacterized protein</fullName>
    </submittedName>
</protein>
<dbReference type="PATRIC" id="fig|1114972.6.peg.855"/>
<sequence>MLMMADENGQYNDANIEYDDADVKKALDIIADKGFISVKDFPKLDDRDWAHGFSTKIIAASEDRNSDPYIYFEQFDYDDSSIHSAIWDMDQIKTREDALLVLGKELGVNELKPNGGLVEDETY</sequence>
<evidence type="ECO:0000313" key="2">
    <source>
        <dbReference type="Proteomes" id="UP000051999"/>
    </source>
</evidence>
<organism evidence="1 2">
    <name type="scientific">Furfurilactobacillus rossiae DSM 15814</name>
    <dbReference type="NCBI Taxonomy" id="1114972"/>
    <lineage>
        <taxon>Bacteria</taxon>
        <taxon>Bacillati</taxon>
        <taxon>Bacillota</taxon>
        <taxon>Bacilli</taxon>
        <taxon>Lactobacillales</taxon>
        <taxon>Lactobacillaceae</taxon>
        <taxon>Furfurilactobacillus</taxon>
    </lineage>
</organism>
<proteinExistence type="predicted"/>
<accession>A0A0R1RB68</accession>
<reference evidence="1 2" key="1">
    <citation type="journal article" date="2015" name="Genome Announc.">
        <title>Expanding the biotechnology potential of lactobacilli through comparative genomics of 213 strains and associated genera.</title>
        <authorList>
            <person name="Sun Z."/>
            <person name="Harris H.M."/>
            <person name="McCann A."/>
            <person name="Guo C."/>
            <person name="Argimon S."/>
            <person name="Zhang W."/>
            <person name="Yang X."/>
            <person name="Jeffery I.B."/>
            <person name="Cooney J.C."/>
            <person name="Kagawa T.F."/>
            <person name="Liu W."/>
            <person name="Song Y."/>
            <person name="Salvetti E."/>
            <person name="Wrobel A."/>
            <person name="Rasinkangas P."/>
            <person name="Parkhill J."/>
            <person name="Rea M.C."/>
            <person name="O'Sullivan O."/>
            <person name="Ritari J."/>
            <person name="Douillard F.P."/>
            <person name="Paul Ross R."/>
            <person name="Yang R."/>
            <person name="Briner A.E."/>
            <person name="Felis G.E."/>
            <person name="de Vos W.M."/>
            <person name="Barrangou R."/>
            <person name="Klaenhammer T.R."/>
            <person name="Caufield P.W."/>
            <person name="Cui Y."/>
            <person name="Zhang H."/>
            <person name="O'Toole P.W."/>
        </authorList>
    </citation>
    <scope>NUCLEOTIDE SEQUENCE [LARGE SCALE GENOMIC DNA]</scope>
    <source>
        <strain evidence="1 2">DSM 15814</strain>
    </source>
</reference>
<dbReference type="Proteomes" id="UP000051999">
    <property type="component" value="Unassembled WGS sequence"/>
</dbReference>
<keyword evidence="2" id="KW-1185">Reference proteome</keyword>
<dbReference type="EMBL" id="AZFF01000014">
    <property type="protein sequence ID" value="KRL53881.1"/>
    <property type="molecule type" value="Genomic_DNA"/>
</dbReference>
<name>A0A0R1RB68_9LACO</name>
<evidence type="ECO:0000313" key="1">
    <source>
        <dbReference type="EMBL" id="KRL53881.1"/>
    </source>
</evidence>
<dbReference type="OrthoDB" id="2292110at2"/>
<comment type="caution">
    <text evidence="1">The sequence shown here is derived from an EMBL/GenBank/DDBJ whole genome shotgun (WGS) entry which is preliminary data.</text>
</comment>